<evidence type="ECO:0000313" key="3">
    <source>
        <dbReference type="Proteomes" id="UP000266482"/>
    </source>
</evidence>
<comment type="caution">
    <text evidence="2">The sequence shown here is derived from an EMBL/GenBank/DDBJ whole genome shotgun (WGS) entry which is preliminary data.</text>
</comment>
<gene>
    <name evidence="2" type="ORF">D3P08_20555</name>
</gene>
<dbReference type="PANTHER" id="PTHR12110">
    <property type="entry name" value="HYDROXYPYRUVATE ISOMERASE"/>
    <property type="match status" value="1"/>
</dbReference>
<dbReference type="GO" id="GO:0016853">
    <property type="term" value="F:isomerase activity"/>
    <property type="evidence" value="ECO:0007669"/>
    <property type="project" value="UniProtKB-KW"/>
</dbReference>
<sequence length="272" mass="29745">MELSLSMWSVHRTVREKGWTVLDFLSFCKDEGIRQVELLDVFWKDVKTELPQALAYVAEHGIKVTSYAVGNDFVKSTREERAKEEQVITNAFPIAKALGTSIIRVFSGNLSGIASFEEALDWIVDGLGSAAKKAEAEGLVLCLENHGQLAGSGLQVQTIIDRVSSPSLRSTFDTGNFLLVDENPSAALDILLPYVAHVHLKDFVRREDGRYKSLGGKAFEGANLGLGDVEVKSILDRLASHGYRGAIVLEYEGVGSEADGIRASFDYFATIT</sequence>
<accession>A0A3A1UR11</accession>
<dbReference type="EMBL" id="QXQA01000015">
    <property type="protein sequence ID" value="RIX50246.1"/>
    <property type="molecule type" value="Genomic_DNA"/>
</dbReference>
<dbReference type="RefSeq" id="WP_119601995.1">
    <property type="nucleotide sequence ID" value="NZ_QXQA01000015.1"/>
</dbReference>
<dbReference type="InterPro" id="IPR036237">
    <property type="entry name" value="Xyl_isomerase-like_sf"/>
</dbReference>
<dbReference type="PANTHER" id="PTHR12110:SF53">
    <property type="entry name" value="BLR5974 PROTEIN"/>
    <property type="match status" value="1"/>
</dbReference>
<feature type="domain" description="Xylose isomerase-like TIM barrel" evidence="1">
    <location>
        <begin position="27"/>
        <end position="269"/>
    </location>
</feature>
<dbReference type="OrthoDB" id="3185623at2"/>
<evidence type="ECO:0000313" key="2">
    <source>
        <dbReference type="EMBL" id="RIX50246.1"/>
    </source>
</evidence>
<dbReference type="SUPFAM" id="SSF51658">
    <property type="entry name" value="Xylose isomerase-like"/>
    <property type="match status" value="1"/>
</dbReference>
<dbReference type="InterPro" id="IPR050312">
    <property type="entry name" value="IolE/XylAMocC-like"/>
</dbReference>
<keyword evidence="3" id="KW-1185">Reference proteome</keyword>
<evidence type="ECO:0000259" key="1">
    <source>
        <dbReference type="Pfam" id="PF01261"/>
    </source>
</evidence>
<organism evidence="2 3">
    <name type="scientific">Paenibacillus nanensis</name>
    <dbReference type="NCBI Taxonomy" id="393251"/>
    <lineage>
        <taxon>Bacteria</taxon>
        <taxon>Bacillati</taxon>
        <taxon>Bacillota</taxon>
        <taxon>Bacilli</taxon>
        <taxon>Bacillales</taxon>
        <taxon>Paenibacillaceae</taxon>
        <taxon>Paenibacillus</taxon>
    </lineage>
</organism>
<dbReference type="Proteomes" id="UP000266482">
    <property type="component" value="Unassembled WGS sequence"/>
</dbReference>
<proteinExistence type="predicted"/>
<reference evidence="2 3" key="1">
    <citation type="submission" date="2018-09" db="EMBL/GenBank/DDBJ databases">
        <title>Paenibacillus aracenensis nov. sp. isolated from a cave in southern Spain.</title>
        <authorList>
            <person name="Jurado V."/>
            <person name="Gutierrez-Patricio S."/>
            <person name="Gonzalez-Pimentel J.L."/>
            <person name="Miller A.Z."/>
            <person name="Laiz L."/>
            <person name="Saiz-Jimenez C."/>
        </authorList>
    </citation>
    <scope>NUCLEOTIDE SEQUENCE [LARGE SCALE GENOMIC DNA]</scope>
    <source>
        <strain evidence="2 3">DSM 22867</strain>
    </source>
</reference>
<dbReference type="Pfam" id="PF01261">
    <property type="entry name" value="AP_endonuc_2"/>
    <property type="match status" value="1"/>
</dbReference>
<dbReference type="AlphaFoldDB" id="A0A3A1UR11"/>
<name>A0A3A1UR11_9BACL</name>
<dbReference type="InterPro" id="IPR013022">
    <property type="entry name" value="Xyl_isomerase-like_TIM-brl"/>
</dbReference>
<dbReference type="Gene3D" id="3.20.20.150">
    <property type="entry name" value="Divalent-metal-dependent TIM barrel enzymes"/>
    <property type="match status" value="1"/>
</dbReference>
<protein>
    <submittedName>
        <fullName evidence="2">Sugar phosphate isomerase/epimerase</fullName>
    </submittedName>
</protein>
<keyword evidence="2" id="KW-0413">Isomerase</keyword>